<dbReference type="Proteomes" id="UP001154255">
    <property type="component" value="Unassembled WGS sequence"/>
</dbReference>
<evidence type="ECO:0000256" key="1">
    <source>
        <dbReference type="ARBA" id="ARBA00023125"/>
    </source>
</evidence>
<evidence type="ECO:0000259" key="2">
    <source>
        <dbReference type="Pfam" id="PF08775"/>
    </source>
</evidence>
<dbReference type="Proteomes" id="UP001154259">
    <property type="component" value="Unassembled WGS sequence"/>
</dbReference>
<dbReference type="InterPro" id="IPR036086">
    <property type="entry name" value="ParB/Sulfiredoxin_sf"/>
</dbReference>
<dbReference type="AlphaFoldDB" id="A0A9W4TR15"/>
<keyword evidence="1" id="KW-0238">DNA-binding</keyword>
<gene>
    <name evidence="4" type="ORF">R53529_LOCUS2068</name>
    <name evidence="3" type="ORF">R53530_LOCUS2065</name>
</gene>
<dbReference type="RefSeq" id="WP_271790489.1">
    <property type="nucleotide sequence ID" value="NZ_CAMXCJ010000007.1"/>
</dbReference>
<dbReference type="Pfam" id="PF08775">
    <property type="entry name" value="ParB"/>
    <property type="match status" value="1"/>
</dbReference>
<dbReference type="PANTHER" id="PTHR38973">
    <property type="entry name" value="PLASMID PARTITIONING CONTROL PROTEIN-RELATED"/>
    <property type="match status" value="1"/>
</dbReference>
<dbReference type="InterPro" id="IPR014884">
    <property type="entry name" value="ParB_fam_C"/>
</dbReference>
<comment type="caution">
    <text evidence="3">The sequence shown here is derived from an EMBL/GenBank/DDBJ whole genome shotgun (WGS) entry which is preliminary data.</text>
</comment>
<dbReference type="Gene3D" id="1.10.10.2830">
    <property type="match status" value="1"/>
</dbReference>
<evidence type="ECO:0000313" key="6">
    <source>
        <dbReference type="Proteomes" id="UP001154259"/>
    </source>
</evidence>
<evidence type="ECO:0000313" key="3">
    <source>
        <dbReference type="EMBL" id="CAI3955021.1"/>
    </source>
</evidence>
<name>A0A9W4TR15_9PROT</name>
<protein>
    <recommendedName>
        <fullName evidence="2">ParB protein family C-terminal domain-containing protein</fullName>
    </recommendedName>
</protein>
<dbReference type="EMBL" id="CAMXCS010000008">
    <property type="protein sequence ID" value="CAI3957162.1"/>
    <property type="molecule type" value="Genomic_DNA"/>
</dbReference>
<evidence type="ECO:0000313" key="5">
    <source>
        <dbReference type="Proteomes" id="UP001154255"/>
    </source>
</evidence>
<dbReference type="PANTHER" id="PTHR38973:SF1">
    <property type="entry name" value="PLASMID PARTITION PROTEIN B"/>
    <property type="match status" value="1"/>
</dbReference>
<feature type="domain" description="ParB protein family C-terminal" evidence="2">
    <location>
        <begin position="206"/>
        <end position="327"/>
    </location>
</feature>
<evidence type="ECO:0000313" key="4">
    <source>
        <dbReference type="EMBL" id="CAI3957162.1"/>
    </source>
</evidence>
<sequence>MSEIERGTNKNLYLHGHKRTSFEQKNNLSSLKNTINLKRSFTFSNGRKVDAKHVIIPGNKVASDTVVHMINPRNQTALDYQAVRDIIEQIRERGVDKEGIAIQQQDKYYLIEGSRRRYCCIETKQDLPLWVITDELSSKEIYEIINASQSSKKFSYREVGQQYLKQMQELNFATNEELAAYLNTSTETIRKRIQAAKINEQLIRIFPDAEGIPNSYYSKLAKIEKEAEKNELDLQKICQDAQSKIDVETIKAVEEQQHYLIHHLMMNIKNILNDQKEALWETKELVSFENKDQYARISRNLNGRKVKFEFNRIHINTIKEIEQMIINHLNTKGANR</sequence>
<dbReference type="CDD" id="cd16394">
    <property type="entry name" value="sopB_N"/>
    <property type="match status" value="1"/>
</dbReference>
<dbReference type="SUPFAM" id="SSF110849">
    <property type="entry name" value="ParB/Sulfiredoxin"/>
    <property type="match status" value="1"/>
</dbReference>
<accession>A0A9W4TR15</accession>
<keyword evidence="6" id="KW-1185">Reference proteome</keyword>
<dbReference type="EMBL" id="CAMXCM010000008">
    <property type="protein sequence ID" value="CAI3955021.1"/>
    <property type="molecule type" value="Genomic_DNA"/>
</dbReference>
<proteinExistence type="predicted"/>
<organism evidence="3 5">
    <name type="scientific">Commensalibacter communis</name>
    <dbReference type="NCBI Taxonomy" id="2972786"/>
    <lineage>
        <taxon>Bacteria</taxon>
        <taxon>Pseudomonadati</taxon>
        <taxon>Pseudomonadota</taxon>
        <taxon>Alphaproteobacteria</taxon>
        <taxon>Acetobacterales</taxon>
        <taxon>Acetobacteraceae</taxon>
    </lineage>
</organism>
<dbReference type="GO" id="GO:0003677">
    <property type="term" value="F:DNA binding"/>
    <property type="evidence" value="ECO:0007669"/>
    <property type="project" value="UniProtKB-KW"/>
</dbReference>
<reference evidence="3" key="1">
    <citation type="submission" date="2022-10" db="EMBL/GenBank/DDBJ databases">
        <authorList>
            <person name="Botero Cardona J."/>
        </authorList>
    </citation>
    <scope>NUCLEOTIDE SEQUENCE</scope>
    <source>
        <strain evidence="3">LMG 31819</strain>
        <strain evidence="4">R-53529</strain>
    </source>
</reference>